<feature type="transmembrane region" description="Helical" evidence="8">
    <location>
        <begin position="347"/>
        <end position="367"/>
    </location>
</feature>
<dbReference type="InterPro" id="IPR003593">
    <property type="entry name" value="AAA+_ATPase"/>
</dbReference>
<feature type="transmembrane region" description="Helical" evidence="8">
    <location>
        <begin position="1028"/>
        <end position="1051"/>
    </location>
</feature>
<keyword evidence="5 11" id="KW-0067">ATP-binding</keyword>
<dbReference type="PROSITE" id="PS50929">
    <property type="entry name" value="ABC_TM1F"/>
    <property type="match status" value="2"/>
</dbReference>
<dbReference type="InterPro" id="IPR027417">
    <property type="entry name" value="P-loop_NTPase"/>
</dbReference>
<dbReference type="GO" id="GO:0016887">
    <property type="term" value="F:ATP hydrolysis activity"/>
    <property type="evidence" value="ECO:0007669"/>
    <property type="project" value="InterPro"/>
</dbReference>
<keyword evidence="2" id="KW-0813">Transport</keyword>
<feature type="domain" description="ABC transmembrane type-1" evidence="10">
    <location>
        <begin position="770"/>
        <end position="1038"/>
    </location>
</feature>
<evidence type="ECO:0000256" key="5">
    <source>
        <dbReference type="ARBA" id="ARBA00022840"/>
    </source>
</evidence>
<evidence type="ECO:0000256" key="7">
    <source>
        <dbReference type="ARBA" id="ARBA00023136"/>
    </source>
</evidence>
<dbReference type="SUPFAM" id="SSF90123">
    <property type="entry name" value="ABC transporter transmembrane region"/>
    <property type="match status" value="2"/>
</dbReference>
<evidence type="ECO:0000256" key="2">
    <source>
        <dbReference type="ARBA" id="ARBA00022448"/>
    </source>
</evidence>
<dbReference type="PROSITE" id="PS50893">
    <property type="entry name" value="ABC_TRANSPORTER_2"/>
    <property type="match status" value="2"/>
</dbReference>
<keyword evidence="4" id="KW-0547">Nucleotide-binding</keyword>
<feature type="transmembrane region" description="Helical" evidence="8">
    <location>
        <begin position="805"/>
        <end position="827"/>
    </location>
</feature>
<dbReference type="InterPro" id="IPR017871">
    <property type="entry name" value="ABC_transporter-like_CS"/>
</dbReference>
<protein>
    <submittedName>
        <fullName evidence="11">Multidrug resistance ABC transporter ATP-binding and permease protein</fullName>
    </submittedName>
</protein>
<dbReference type="InterPro" id="IPR011527">
    <property type="entry name" value="ABC1_TM_dom"/>
</dbReference>
<name>A0A806FJ53_BIFAN</name>
<dbReference type="PROSITE" id="PS00211">
    <property type="entry name" value="ABC_TRANSPORTER_1"/>
    <property type="match status" value="1"/>
</dbReference>
<comment type="subcellular location">
    <subcellularLocation>
        <location evidence="1">Cell membrane</location>
        <topology evidence="1">Multi-pass membrane protein</topology>
    </subcellularLocation>
</comment>
<feature type="transmembrane region" description="Helical" evidence="8">
    <location>
        <begin position="909"/>
        <end position="933"/>
    </location>
</feature>
<evidence type="ECO:0000256" key="1">
    <source>
        <dbReference type="ARBA" id="ARBA00004651"/>
    </source>
</evidence>
<evidence type="ECO:0000259" key="9">
    <source>
        <dbReference type="PROSITE" id="PS50893"/>
    </source>
</evidence>
<dbReference type="EMBL" id="CP002915">
    <property type="protein sequence ID" value="AEK30873.1"/>
    <property type="molecule type" value="Genomic_DNA"/>
</dbReference>
<feature type="transmembrane region" description="Helical" evidence="8">
    <location>
        <begin position="768"/>
        <end position="799"/>
    </location>
</feature>
<evidence type="ECO:0000313" key="12">
    <source>
        <dbReference type="Proteomes" id="UP000008394"/>
    </source>
</evidence>
<dbReference type="PANTHER" id="PTHR24221">
    <property type="entry name" value="ATP-BINDING CASSETTE SUB-FAMILY B"/>
    <property type="match status" value="1"/>
</dbReference>
<feature type="transmembrane region" description="Helical" evidence="8">
    <location>
        <begin position="241"/>
        <end position="258"/>
    </location>
</feature>
<evidence type="ECO:0000256" key="4">
    <source>
        <dbReference type="ARBA" id="ARBA00022741"/>
    </source>
</evidence>
<dbReference type="FunFam" id="3.40.50.300:FF:000604">
    <property type="entry name" value="ABC transporter B family member 28"/>
    <property type="match status" value="1"/>
</dbReference>
<feature type="domain" description="ABC transporter" evidence="9">
    <location>
        <begin position="454"/>
        <end position="694"/>
    </location>
</feature>
<keyword evidence="7 8" id="KW-0472">Membrane</keyword>
<dbReference type="KEGG" id="bnm:BALAC2494_01944"/>
<feature type="transmembrane region" description="Helical" evidence="8">
    <location>
        <begin position="995"/>
        <end position="1016"/>
    </location>
</feature>
<dbReference type="GO" id="GO:0034040">
    <property type="term" value="F:ATPase-coupled lipid transmembrane transporter activity"/>
    <property type="evidence" value="ECO:0007669"/>
    <property type="project" value="TreeGrafter"/>
</dbReference>
<dbReference type="InterPro" id="IPR039421">
    <property type="entry name" value="Type_1_exporter"/>
</dbReference>
<evidence type="ECO:0000256" key="3">
    <source>
        <dbReference type="ARBA" id="ARBA00022692"/>
    </source>
</evidence>
<dbReference type="GO" id="GO:0005737">
    <property type="term" value="C:cytoplasm"/>
    <property type="evidence" value="ECO:0007669"/>
    <property type="project" value="UniProtKB-ARBA"/>
</dbReference>
<dbReference type="InterPro" id="IPR003439">
    <property type="entry name" value="ABC_transporter-like_ATP-bd"/>
</dbReference>
<proteinExistence type="predicted"/>
<evidence type="ECO:0000313" key="11">
    <source>
        <dbReference type="EMBL" id="AEK30873.1"/>
    </source>
</evidence>
<feature type="transmembrane region" description="Helical" evidence="8">
    <location>
        <begin position="387"/>
        <end position="409"/>
    </location>
</feature>
<sequence length="1293" mass="139643">MVSSLRTVSAGPGVVYSVSICLISLSWQITNNLHELLSKSSSILSYAGVANLCELRQRMAKLIVRFTQSAVFRAGVCCKRDSAARLAHGFLKSKCELECRMFDKRLFPLAPGVRGLIVAKVVCLWVGLLADIALSVTAVSLMGAVLGRNTAYTFTVVSLGWYALAFAVIAFIRFLAHYLGSRFGTEAAERVKLGLRNALYRKLLVLGPSYRQQASTASIVQLAGEGVDQVQSFYEKFVPQLFYAVLAPLTLFAVLAPINMPTAVVLLVCAPLIVIIVGMVAMRASRVFKKYWGKYTDMGSAFLDNLQGLETLKTFDADESAARKMHEEAENFRVMTMRVLQIQLRSLTAMDVVAYGGAAAGIGVAIWQLTHSGVTMFRTTFAPLDMFAGPQLGSPGMLLIVLLSASFFLPLRQLGSFFHVAMNGMTSSKKIFALLDAPAPHHGEQTLPAGPISVHAHNLGFFYGDDEADAQPALRKVSLDIPAHSLTAIVGESGSGKSTLAALIAGELEGYSGSLAFEVDGESVEVADLSESALMAAVSFVGARSHLFVGTLRDNLIMANPQATDEQLHHALRLAHIDDFVREQPAGLGMPIDPANLSGGQRQRIAVARALLHEAPIMIFDEATSSVDAESEALIMQTIHELAQSKTVIVVTHRLADTVDADMIAVFDHGSCVETGDSSTLMAADGRYARMFHAQATVEQVHRRTEGGGIRYAHTQNEVGGDMPKRVAESAGKRNAALSGIDMAADDAMTTVQVIRRLLAQVGSLRPLMVLACCFGVLGHLAATFMPVFGIMAACAAFGHPVWGLSVGWAVTLMVVCAAIRGIMAYCEQYMNHNLAFRLLALFRERAFDALRRLAPAALANRGNGDMISLITTDVELLEIFFAHTISPTIIALSTTVLYTVALLFLSPWFALLLVIAHLLLGVLMPRLFAAALRGVGSKLRKDSAALDDQVLDDMHGLDQIIRFDCGDDRLKRIDAWSRSLWRQRTRLSARNGAFSGYDSMIVIVVTAVAALLALTLSLGNTSAAANIAAFVLVVSSFGPTLALSALPANLTQTFASARRLFSVLDAEPAVEERGTEQCAYDGMSLDGVTFGYGDGAPVLRDVTMDIPLSGILGIQGPSGRGKSTLLKLLMRYWDPQQGTVSMSGHALPAIDAHTRRRLQTMMSQETYLFDDTIAGNLRIAKPEASDDELHRALEQASIAALVDDLPEGMETRVGELGDRLSEGERQRLGLARMFLRDASLYLFDEPTSRLDSLNEAYILQSINALVEERDAAVVLVSHRASTMRIADGIHKA</sequence>
<keyword evidence="6 8" id="KW-1133">Transmembrane helix</keyword>
<feature type="transmembrane region" description="Helical" evidence="8">
    <location>
        <begin position="877"/>
        <end position="903"/>
    </location>
</feature>
<feature type="transmembrane region" description="Helical" evidence="8">
    <location>
        <begin position="122"/>
        <end position="146"/>
    </location>
</feature>
<dbReference type="SUPFAM" id="SSF52540">
    <property type="entry name" value="P-loop containing nucleoside triphosphate hydrolases"/>
    <property type="match status" value="2"/>
</dbReference>
<evidence type="ECO:0000256" key="8">
    <source>
        <dbReference type="SAM" id="Phobius"/>
    </source>
</evidence>
<gene>
    <name evidence="11" type="ORF">BALAC2494_01944</name>
</gene>
<dbReference type="Proteomes" id="UP000008394">
    <property type="component" value="Chromosome"/>
</dbReference>
<dbReference type="Gene3D" id="1.20.1560.10">
    <property type="entry name" value="ABC transporter type 1, transmembrane domain"/>
    <property type="match status" value="2"/>
</dbReference>
<dbReference type="GO" id="GO:0005886">
    <property type="term" value="C:plasma membrane"/>
    <property type="evidence" value="ECO:0007669"/>
    <property type="project" value="UniProtKB-SubCell"/>
</dbReference>
<dbReference type="Pfam" id="PF00664">
    <property type="entry name" value="ABC_membrane"/>
    <property type="match status" value="2"/>
</dbReference>
<dbReference type="PANTHER" id="PTHR24221:SF654">
    <property type="entry name" value="ATP-BINDING CASSETTE SUB-FAMILY B MEMBER 6"/>
    <property type="match status" value="1"/>
</dbReference>
<dbReference type="CDD" id="cd18781">
    <property type="entry name" value="ABC_6TM_AarD_CydDC_like"/>
    <property type="match status" value="1"/>
</dbReference>
<feature type="domain" description="ABC transmembrane type-1" evidence="10">
    <location>
        <begin position="121"/>
        <end position="423"/>
    </location>
</feature>
<feature type="transmembrane region" description="Helical" evidence="8">
    <location>
        <begin position="264"/>
        <end position="282"/>
    </location>
</feature>
<dbReference type="Pfam" id="PF00005">
    <property type="entry name" value="ABC_tran"/>
    <property type="match status" value="2"/>
</dbReference>
<dbReference type="SMART" id="SM00382">
    <property type="entry name" value="AAA"/>
    <property type="match status" value="2"/>
</dbReference>
<keyword evidence="3 8" id="KW-0812">Transmembrane</keyword>
<dbReference type="GO" id="GO:0140359">
    <property type="term" value="F:ABC-type transporter activity"/>
    <property type="evidence" value="ECO:0007669"/>
    <property type="project" value="InterPro"/>
</dbReference>
<organism evidence="11 12">
    <name type="scientific">Bifidobacterium animalis subsp. lactis CNCM I-2494</name>
    <dbReference type="NCBI Taxonomy" id="1042403"/>
    <lineage>
        <taxon>Bacteria</taxon>
        <taxon>Bacillati</taxon>
        <taxon>Actinomycetota</taxon>
        <taxon>Actinomycetes</taxon>
        <taxon>Bifidobacteriales</taxon>
        <taxon>Bifidobacteriaceae</taxon>
        <taxon>Bifidobacterium</taxon>
    </lineage>
</organism>
<reference evidence="11 12" key="1">
    <citation type="journal article" date="2011" name="J. Bacteriol.">
        <title>Genome Sequence of the Probiotic Strain Bifidobacterium animalis subsp. lactis CNCM I-2494.</title>
        <authorList>
            <person name="Chervaux C."/>
            <person name="Grimaldi C."/>
            <person name="Bolotin A."/>
            <person name="Quinquis B."/>
            <person name="Legrain-Raspaud S."/>
            <person name="van Hylckama Vlieg J.E."/>
            <person name="Denariaz G."/>
            <person name="Smokvina T."/>
        </authorList>
    </citation>
    <scope>NUCLEOTIDE SEQUENCE [LARGE SCALE GENOMIC DNA]</scope>
    <source>
        <strain evidence="11 12">CNCM I-2494</strain>
    </source>
</reference>
<evidence type="ECO:0000259" key="10">
    <source>
        <dbReference type="PROSITE" id="PS50929"/>
    </source>
</evidence>
<dbReference type="GO" id="GO:0005524">
    <property type="term" value="F:ATP binding"/>
    <property type="evidence" value="ECO:0007669"/>
    <property type="project" value="UniProtKB-KW"/>
</dbReference>
<accession>A0A806FJ53</accession>
<feature type="transmembrane region" description="Helical" evidence="8">
    <location>
        <begin position="152"/>
        <end position="176"/>
    </location>
</feature>
<dbReference type="Gene3D" id="3.40.50.300">
    <property type="entry name" value="P-loop containing nucleotide triphosphate hydrolases"/>
    <property type="match status" value="2"/>
</dbReference>
<dbReference type="InterPro" id="IPR036640">
    <property type="entry name" value="ABC1_TM_sf"/>
</dbReference>
<feature type="domain" description="ABC transporter" evidence="9">
    <location>
        <begin position="1084"/>
        <end position="1293"/>
    </location>
</feature>
<evidence type="ECO:0000256" key="6">
    <source>
        <dbReference type="ARBA" id="ARBA00022989"/>
    </source>
</evidence>